<keyword evidence="4" id="KW-1185">Reference proteome</keyword>
<feature type="chain" id="PRO_5046519123" evidence="1">
    <location>
        <begin position="24"/>
        <end position="792"/>
    </location>
</feature>
<feature type="domain" description="CHAT" evidence="2">
    <location>
        <begin position="516"/>
        <end position="789"/>
    </location>
</feature>
<organism evidence="3 4">
    <name type="scientific">Sphingomonas tabacisoli</name>
    <dbReference type="NCBI Taxonomy" id="2249466"/>
    <lineage>
        <taxon>Bacteria</taxon>
        <taxon>Pseudomonadati</taxon>
        <taxon>Pseudomonadota</taxon>
        <taxon>Alphaproteobacteria</taxon>
        <taxon>Sphingomonadales</taxon>
        <taxon>Sphingomonadaceae</taxon>
        <taxon>Sphingomonas</taxon>
    </lineage>
</organism>
<sequence length="792" mass="82826">MRPVFLLALFPLVGAFAPAEAHAASVQDLCVQSPPLGEASPALVSAARDAEQMIGSAADRAAAGDRAIATLTAAIGDTALSDDRTLAVFCNAAGEAYRLGNNGSPYQAQQVLLAAFGHAERAGDRADSATAAYRLGMVSASGTVAATGARGARRSAVRGEDVPDTPQLELNQAGSDACPWLRDSRLRAQTQAFITYVALQCAVDRAQAGMSPETAARAGLKLARFWGVIAVRQPADAAEARGESLKAALDALSSASRVADADLRATLTAGALEAALDAGGASEAAVRDGVRGLTAGAGDDPKREAQALALAARLKLADKDRAGAAGLLRRATFLESQSILPDRLADWHLLLAEADPANRTTHIAAAFRALNAVRPALAAYDPVTEESVFALRIRPVFEALVDTLLASTPGDDPVAIDQIQTVVEEYRQAELQSLFGSECVAARPPIKPAELGANEVLLYPILLPDRVELLYAAGGPNGQARYRRLPVNREADRSKVAALVLRMVTATSSGSPDWKAPARALYDILIKPVEGALGPESTLVVIPDGPLAALPFAALTDADGKFLIERTRLSTVPALAYSQPGGARKRPNLAVVAAALEKEVVLPAGNFPQLIGTGEEARFAYQIGGAGGDDALIENFRRADLVRVLSTRQADVLHLATHASFNGRSDRSYIVADGEAIPLSELRSLISTNQTRGDQLDLLILSACETAVGDEQASMGLAGAAVQAGATSALASLWQVNDQGTEELMKAFYTRYKAGQSKAEALRGAQVELIKRGGALGDPNIWAAFTLLGGWR</sequence>
<comment type="caution">
    <text evidence="3">The sequence shown here is derived from an EMBL/GenBank/DDBJ whole genome shotgun (WGS) entry which is preliminary data.</text>
</comment>
<name>A0ABW4I4B0_9SPHN</name>
<proteinExistence type="predicted"/>
<protein>
    <submittedName>
        <fullName evidence="3">CHAT domain-containing protein</fullName>
    </submittedName>
</protein>
<evidence type="ECO:0000256" key="1">
    <source>
        <dbReference type="SAM" id="SignalP"/>
    </source>
</evidence>
<gene>
    <name evidence="3" type="ORF">ACFSCW_12755</name>
</gene>
<evidence type="ECO:0000259" key="2">
    <source>
        <dbReference type="Pfam" id="PF12770"/>
    </source>
</evidence>
<dbReference type="PANTHER" id="PTHR10098:SF112">
    <property type="entry name" value="SLR0380 PROTEIN"/>
    <property type="match status" value="1"/>
</dbReference>
<dbReference type="InterPro" id="IPR024983">
    <property type="entry name" value="CHAT_dom"/>
</dbReference>
<evidence type="ECO:0000313" key="4">
    <source>
        <dbReference type="Proteomes" id="UP001597115"/>
    </source>
</evidence>
<dbReference type="Pfam" id="PF12770">
    <property type="entry name" value="CHAT"/>
    <property type="match status" value="1"/>
</dbReference>
<dbReference type="PANTHER" id="PTHR10098">
    <property type="entry name" value="RAPSYN-RELATED"/>
    <property type="match status" value="1"/>
</dbReference>
<feature type="signal peptide" evidence="1">
    <location>
        <begin position="1"/>
        <end position="23"/>
    </location>
</feature>
<reference evidence="4" key="1">
    <citation type="journal article" date="2019" name="Int. J. Syst. Evol. Microbiol.">
        <title>The Global Catalogue of Microorganisms (GCM) 10K type strain sequencing project: providing services to taxonomists for standard genome sequencing and annotation.</title>
        <authorList>
            <consortium name="The Broad Institute Genomics Platform"/>
            <consortium name="The Broad Institute Genome Sequencing Center for Infectious Disease"/>
            <person name="Wu L."/>
            <person name="Ma J."/>
        </authorList>
    </citation>
    <scope>NUCLEOTIDE SEQUENCE [LARGE SCALE GENOMIC DNA]</scope>
    <source>
        <strain evidence="4">CGMCC 1.16275</strain>
    </source>
</reference>
<keyword evidence="1" id="KW-0732">Signal</keyword>
<evidence type="ECO:0000313" key="3">
    <source>
        <dbReference type="EMBL" id="MFD1612673.1"/>
    </source>
</evidence>
<dbReference type="EMBL" id="JBHUDY010000001">
    <property type="protein sequence ID" value="MFD1612673.1"/>
    <property type="molecule type" value="Genomic_DNA"/>
</dbReference>
<dbReference type="RefSeq" id="WP_380889788.1">
    <property type="nucleotide sequence ID" value="NZ_JBHUDY010000001.1"/>
</dbReference>
<accession>A0ABW4I4B0</accession>
<dbReference type="Proteomes" id="UP001597115">
    <property type="component" value="Unassembled WGS sequence"/>
</dbReference>